<reference evidence="1 2" key="1">
    <citation type="submission" date="2015-11" db="EMBL/GenBank/DDBJ databases">
        <authorList>
            <person name="Sahl J."/>
            <person name="Wagner D."/>
            <person name="Keim P."/>
        </authorList>
    </citation>
    <scope>NUCLEOTIDE SEQUENCE [LARGE SCALE GENOMIC DNA]</scope>
    <source>
        <strain evidence="1 2">BDU18</strain>
    </source>
</reference>
<sequence>MSMNSGRCDIIAAHRSRHAPETFSAADAGGPRPLVDASRTAIAPDAGAPATATATEACDYSYSNCLPMV</sequence>
<accession>A0ABR5T233</accession>
<gene>
    <name evidence="1" type="ORF">WS72_20010</name>
</gene>
<evidence type="ECO:0000313" key="2">
    <source>
        <dbReference type="Proteomes" id="UP000070255"/>
    </source>
</evidence>
<protein>
    <submittedName>
        <fullName evidence="1">Uncharacterized protein</fullName>
    </submittedName>
</protein>
<name>A0ABR5T233_9BURK</name>
<evidence type="ECO:0000313" key="1">
    <source>
        <dbReference type="EMBL" id="KWZ37288.1"/>
    </source>
</evidence>
<dbReference type="Proteomes" id="UP000070255">
    <property type="component" value="Unassembled WGS sequence"/>
</dbReference>
<keyword evidence="2" id="KW-1185">Reference proteome</keyword>
<dbReference type="EMBL" id="LNJQ01000004">
    <property type="protein sequence ID" value="KWZ37288.1"/>
    <property type="molecule type" value="Genomic_DNA"/>
</dbReference>
<organism evidence="1 2">
    <name type="scientific">Burkholderia savannae</name>
    <dbReference type="NCBI Taxonomy" id="1637837"/>
    <lineage>
        <taxon>Bacteria</taxon>
        <taxon>Pseudomonadati</taxon>
        <taxon>Pseudomonadota</taxon>
        <taxon>Betaproteobacteria</taxon>
        <taxon>Burkholderiales</taxon>
        <taxon>Burkholderiaceae</taxon>
        <taxon>Burkholderia</taxon>
        <taxon>pseudomallei group</taxon>
    </lineage>
</organism>
<comment type="caution">
    <text evidence="1">The sequence shown here is derived from an EMBL/GenBank/DDBJ whole genome shotgun (WGS) entry which is preliminary data.</text>
</comment>
<proteinExistence type="predicted"/>